<dbReference type="AlphaFoldDB" id="A0A139WJL5"/>
<reference evidence="2 3" key="1">
    <citation type="journal article" date="2008" name="Nature">
        <title>The genome of the model beetle and pest Tribolium castaneum.</title>
        <authorList>
            <consortium name="Tribolium Genome Sequencing Consortium"/>
            <person name="Richards S."/>
            <person name="Gibbs R.A."/>
            <person name="Weinstock G.M."/>
            <person name="Brown S.J."/>
            <person name="Denell R."/>
            <person name="Beeman R.W."/>
            <person name="Gibbs R."/>
            <person name="Beeman R.W."/>
            <person name="Brown S.J."/>
            <person name="Bucher G."/>
            <person name="Friedrich M."/>
            <person name="Grimmelikhuijzen C.J."/>
            <person name="Klingler M."/>
            <person name="Lorenzen M."/>
            <person name="Richards S."/>
            <person name="Roth S."/>
            <person name="Schroder R."/>
            <person name="Tautz D."/>
            <person name="Zdobnov E.M."/>
            <person name="Muzny D."/>
            <person name="Gibbs R.A."/>
            <person name="Weinstock G.M."/>
            <person name="Attaway T."/>
            <person name="Bell S."/>
            <person name="Buhay C.J."/>
            <person name="Chandrabose M.N."/>
            <person name="Chavez D."/>
            <person name="Clerk-Blankenburg K.P."/>
            <person name="Cree A."/>
            <person name="Dao M."/>
            <person name="Davis C."/>
            <person name="Chacko J."/>
            <person name="Dinh H."/>
            <person name="Dugan-Rocha S."/>
            <person name="Fowler G."/>
            <person name="Garner T.T."/>
            <person name="Garnes J."/>
            <person name="Gnirke A."/>
            <person name="Hawes A."/>
            <person name="Hernandez J."/>
            <person name="Hines S."/>
            <person name="Holder M."/>
            <person name="Hume J."/>
            <person name="Jhangiani S.N."/>
            <person name="Joshi V."/>
            <person name="Khan Z.M."/>
            <person name="Jackson L."/>
            <person name="Kovar C."/>
            <person name="Kowis A."/>
            <person name="Lee S."/>
            <person name="Lewis L.R."/>
            <person name="Margolis J."/>
            <person name="Morgan M."/>
            <person name="Nazareth L.V."/>
            <person name="Nguyen N."/>
            <person name="Okwuonu G."/>
            <person name="Parker D."/>
            <person name="Richards S."/>
            <person name="Ruiz S.J."/>
            <person name="Santibanez J."/>
            <person name="Savard J."/>
            <person name="Scherer S.E."/>
            <person name="Schneider B."/>
            <person name="Sodergren E."/>
            <person name="Tautz D."/>
            <person name="Vattahil S."/>
            <person name="Villasana D."/>
            <person name="White C.S."/>
            <person name="Wright R."/>
            <person name="Park Y."/>
            <person name="Beeman R.W."/>
            <person name="Lord J."/>
            <person name="Oppert B."/>
            <person name="Lorenzen M."/>
            <person name="Brown S."/>
            <person name="Wang L."/>
            <person name="Savard J."/>
            <person name="Tautz D."/>
            <person name="Richards S."/>
            <person name="Weinstock G."/>
            <person name="Gibbs R.A."/>
            <person name="Liu Y."/>
            <person name="Worley K."/>
            <person name="Weinstock G."/>
            <person name="Elsik C.G."/>
            <person name="Reese J.T."/>
            <person name="Elhaik E."/>
            <person name="Landan G."/>
            <person name="Graur D."/>
            <person name="Arensburger P."/>
            <person name="Atkinson P."/>
            <person name="Beeman R.W."/>
            <person name="Beidler J."/>
            <person name="Brown S.J."/>
            <person name="Demuth J.P."/>
            <person name="Drury D.W."/>
            <person name="Du Y.Z."/>
            <person name="Fujiwara H."/>
            <person name="Lorenzen M."/>
            <person name="Maselli V."/>
            <person name="Osanai M."/>
            <person name="Park Y."/>
            <person name="Robertson H.M."/>
            <person name="Tu Z."/>
            <person name="Wang J.J."/>
            <person name="Wang S."/>
            <person name="Richards S."/>
            <person name="Song H."/>
            <person name="Zhang L."/>
            <person name="Sodergren E."/>
            <person name="Werner D."/>
            <person name="Stanke M."/>
            <person name="Morgenstern B."/>
            <person name="Solovyev V."/>
            <person name="Kosarev P."/>
            <person name="Brown G."/>
            <person name="Chen H.C."/>
            <person name="Ermolaeva O."/>
            <person name="Hlavina W."/>
            <person name="Kapustin Y."/>
            <person name="Kiryutin B."/>
            <person name="Kitts P."/>
            <person name="Maglott D."/>
            <person name="Pruitt K."/>
            <person name="Sapojnikov V."/>
            <person name="Souvorov A."/>
            <person name="Mackey A.J."/>
            <person name="Waterhouse R.M."/>
            <person name="Wyder S."/>
            <person name="Zdobnov E.M."/>
            <person name="Zdobnov E.M."/>
            <person name="Wyder S."/>
            <person name="Kriventseva E.V."/>
            <person name="Kadowaki T."/>
            <person name="Bork P."/>
            <person name="Aranda M."/>
            <person name="Bao R."/>
            <person name="Beermann A."/>
            <person name="Berns N."/>
            <person name="Bolognesi R."/>
            <person name="Bonneton F."/>
            <person name="Bopp D."/>
            <person name="Brown S.J."/>
            <person name="Bucher G."/>
            <person name="Butts T."/>
            <person name="Chaumot A."/>
            <person name="Denell R.E."/>
            <person name="Ferrier D.E."/>
            <person name="Friedrich M."/>
            <person name="Gordon C.M."/>
            <person name="Jindra M."/>
            <person name="Klingler M."/>
            <person name="Lan Q."/>
            <person name="Lattorff H.M."/>
            <person name="Laudet V."/>
            <person name="von Levetsow C."/>
            <person name="Liu Z."/>
            <person name="Lutz R."/>
            <person name="Lynch J.A."/>
            <person name="da Fonseca R.N."/>
            <person name="Posnien N."/>
            <person name="Reuter R."/>
            <person name="Roth S."/>
            <person name="Savard J."/>
            <person name="Schinko J.B."/>
            <person name="Schmitt C."/>
            <person name="Schoppmeier M."/>
            <person name="Schroder R."/>
            <person name="Shippy T.D."/>
            <person name="Simonnet F."/>
            <person name="Marques-Souza H."/>
            <person name="Tautz D."/>
            <person name="Tomoyasu Y."/>
            <person name="Trauner J."/>
            <person name="Van der Zee M."/>
            <person name="Vervoort M."/>
            <person name="Wittkopp N."/>
            <person name="Wimmer E.A."/>
            <person name="Yang X."/>
            <person name="Jones A.K."/>
            <person name="Sattelle D.B."/>
            <person name="Ebert P.R."/>
            <person name="Nelson D."/>
            <person name="Scott J.G."/>
            <person name="Beeman R.W."/>
            <person name="Muthukrishnan S."/>
            <person name="Kramer K.J."/>
            <person name="Arakane Y."/>
            <person name="Beeman R.W."/>
            <person name="Zhu Q."/>
            <person name="Hogenkamp D."/>
            <person name="Dixit R."/>
            <person name="Oppert B."/>
            <person name="Jiang H."/>
            <person name="Zou Z."/>
            <person name="Marshall J."/>
            <person name="Elpidina E."/>
            <person name="Vinokurov K."/>
            <person name="Oppert C."/>
            <person name="Zou Z."/>
            <person name="Evans J."/>
            <person name="Lu Z."/>
            <person name="Zhao P."/>
            <person name="Sumathipala N."/>
            <person name="Altincicek B."/>
            <person name="Vilcinskas A."/>
            <person name="Williams M."/>
            <person name="Hultmark D."/>
            <person name="Hetru C."/>
            <person name="Jiang H."/>
            <person name="Grimmelikhuijzen C.J."/>
            <person name="Hauser F."/>
            <person name="Cazzamali G."/>
            <person name="Williamson M."/>
            <person name="Park Y."/>
            <person name="Li B."/>
            <person name="Tanaka Y."/>
            <person name="Predel R."/>
            <person name="Neupert S."/>
            <person name="Schachtner J."/>
            <person name="Verleyen P."/>
            <person name="Raible F."/>
            <person name="Bork P."/>
            <person name="Friedrich M."/>
            <person name="Walden K.K."/>
            <person name="Robertson H.M."/>
            <person name="Angeli S."/>
            <person name="Foret S."/>
            <person name="Bucher G."/>
            <person name="Schuetz S."/>
            <person name="Maleszka R."/>
            <person name="Wimmer E.A."/>
            <person name="Beeman R.W."/>
            <person name="Lorenzen M."/>
            <person name="Tomoyasu Y."/>
            <person name="Miller S.C."/>
            <person name="Grossmann D."/>
            <person name="Bucher G."/>
        </authorList>
    </citation>
    <scope>NUCLEOTIDE SEQUENCE [LARGE SCALE GENOMIC DNA]</scope>
    <source>
        <strain evidence="2 3">Georgia GA2</strain>
    </source>
</reference>
<evidence type="ECO:0008006" key="4">
    <source>
        <dbReference type="Google" id="ProtNLM"/>
    </source>
</evidence>
<evidence type="ECO:0000313" key="2">
    <source>
        <dbReference type="EMBL" id="KYB28169.1"/>
    </source>
</evidence>
<feature type="signal peptide" evidence="1">
    <location>
        <begin position="1"/>
        <end position="16"/>
    </location>
</feature>
<name>A0A139WJL5_TRICA</name>
<reference evidence="2 3" key="2">
    <citation type="journal article" date="2010" name="Nucleic Acids Res.">
        <title>BeetleBase in 2010: revisions to provide comprehensive genomic information for Tribolium castaneum.</title>
        <authorList>
            <person name="Kim H.S."/>
            <person name="Murphy T."/>
            <person name="Xia J."/>
            <person name="Caragea D."/>
            <person name="Park Y."/>
            <person name="Beeman R.W."/>
            <person name="Lorenzen M.D."/>
            <person name="Butcher S."/>
            <person name="Manak J.R."/>
            <person name="Brown S.J."/>
        </authorList>
    </citation>
    <scope>GENOME REANNOTATION</scope>
    <source>
        <strain evidence="2 3">Georgia GA2</strain>
    </source>
</reference>
<evidence type="ECO:0000256" key="1">
    <source>
        <dbReference type="SAM" id="SignalP"/>
    </source>
</evidence>
<keyword evidence="1" id="KW-0732">Signal</keyword>
<dbReference type="InParanoid" id="A0A139WJL5"/>
<keyword evidence="3" id="KW-1185">Reference proteome</keyword>
<proteinExistence type="predicted"/>
<gene>
    <name evidence="2" type="primary">AUGUSTUS-3.0.2_32934</name>
    <name evidence="2" type="ORF">TcasGA2_TC032934</name>
</gene>
<sequence length="290" mass="33468">MRVPFALLFCIAFSHTHDFGCNPHLKLLKSQISKKINNALYDLYSLETQARTNFKNLKQTLEASDYDFCHVEDKLSKLSQIIGRYQEFYERAKPGDDFSQIDSAFVKLRDEIFRINNKLLNKEMLSPVKILLFVIFSHQVSNVPINYFEASLVSIKANLTKSLGDTFDDIIIVKTNTRAVASEAIRSVAKCPQFLQGFCAMEKQFANLERIRDKFSQLYDVACRVEDLCQKLNPLESQNFEKCTIDKIIDLDHQTRLVSQEFAKTKKQLFQDHDFCIRNLLNGIVSCNLP</sequence>
<evidence type="ECO:0000313" key="3">
    <source>
        <dbReference type="Proteomes" id="UP000007266"/>
    </source>
</evidence>
<feature type="chain" id="PRO_5007300121" description="Protein TsetseEP domain-containing protein" evidence="1">
    <location>
        <begin position="17"/>
        <end position="290"/>
    </location>
</feature>
<dbReference type="EMBL" id="KQ971338">
    <property type="protein sequence ID" value="KYB28169.1"/>
    <property type="molecule type" value="Genomic_DNA"/>
</dbReference>
<protein>
    <recommendedName>
        <fullName evidence="4">Protein TsetseEP domain-containing protein</fullName>
    </recommendedName>
</protein>
<organism evidence="2 3">
    <name type="scientific">Tribolium castaneum</name>
    <name type="common">Red flour beetle</name>
    <dbReference type="NCBI Taxonomy" id="7070"/>
    <lineage>
        <taxon>Eukaryota</taxon>
        <taxon>Metazoa</taxon>
        <taxon>Ecdysozoa</taxon>
        <taxon>Arthropoda</taxon>
        <taxon>Hexapoda</taxon>
        <taxon>Insecta</taxon>
        <taxon>Pterygota</taxon>
        <taxon>Neoptera</taxon>
        <taxon>Endopterygota</taxon>
        <taxon>Coleoptera</taxon>
        <taxon>Polyphaga</taxon>
        <taxon>Cucujiformia</taxon>
        <taxon>Tenebrionidae</taxon>
        <taxon>Tenebrionidae incertae sedis</taxon>
        <taxon>Tribolium</taxon>
    </lineage>
</organism>
<accession>A0A139WJL5</accession>
<dbReference type="Proteomes" id="UP000007266">
    <property type="component" value="Linkage group 4"/>
</dbReference>